<evidence type="ECO:0000313" key="2">
    <source>
        <dbReference type="EMBL" id="AFO51942.1"/>
    </source>
</evidence>
<keyword evidence="3" id="KW-1185">Reference proteome</keyword>
<dbReference type="HOGENOM" id="CLU_155846_0_0_14"/>
<sequence>MPIPIKIVAGLVAVGGIASVATVPVLLPQAKVAKIEFTDQGKNPVYLECPIQENQHIYPQLKEPEMKIVCAYKNTNTESKDLKGTIGVANMFNCLWYVGLNQYQCLSGSKKIEWHNDSTGIKVNLIDR</sequence>
<evidence type="ECO:0000313" key="3">
    <source>
        <dbReference type="Proteomes" id="UP000006502"/>
    </source>
</evidence>
<keyword evidence="1" id="KW-0472">Membrane</keyword>
<proteinExistence type="predicted"/>
<keyword evidence="1" id="KW-1133">Transmembrane helix</keyword>
<dbReference type="PATRIC" id="fig|1212765.3.peg.407"/>
<keyword evidence="1" id="KW-0812">Transmembrane</keyword>
<reference evidence="3" key="2">
    <citation type="submission" date="2012-07" db="EMBL/GenBank/DDBJ databases">
        <title>Complete genome sequence of 'Candidatus Mycoplasma haemolamae'.</title>
        <authorList>
            <person name="Guimaraes A.M.S."/>
            <person name="Toth B."/>
            <person name="Santos A.P."/>
            <person name="Nascimento N.C."/>
            <person name="Sojka J.E."/>
            <person name="Messick J.B."/>
        </authorList>
    </citation>
    <scope>NUCLEOTIDE SEQUENCE [LARGE SCALE GENOMIC DNA]</scope>
    <source>
        <strain evidence="3">Purdue</strain>
    </source>
</reference>
<protein>
    <submittedName>
        <fullName evidence="2">Uncharacterized protein</fullName>
    </submittedName>
</protein>
<dbReference type="Proteomes" id="UP000006502">
    <property type="component" value="Chromosome"/>
</dbReference>
<organism evidence="2 3">
    <name type="scientific">Mycoplasma haematolamae (strain Purdue)</name>
    <dbReference type="NCBI Taxonomy" id="1212765"/>
    <lineage>
        <taxon>Bacteria</taxon>
        <taxon>Bacillati</taxon>
        <taxon>Mycoplasmatota</taxon>
        <taxon>Mollicutes</taxon>
        <taxon>Mycoplasmataceae</taxon>
        <taxon>Mycoplasma</taxon>
    </lineage>
</organism>
<feature type="transmembrane region" description="Helical" evidence="1">
    <location>
        <begin position="7"/>
        <end position="27"/>
    </location>
</feature>
<name>I7C637_MYCHA</name>
<dbReference type="EMBL" id="CP003731">
    <property type="protein sequence ID" value="AFO51942.1"/>
    <property type="molecule type" value="Genomic_DNA"/>
</dbReference>
<reference evidence="2 3" key="1">
    <citation type="journal article" date="2012" name="J. Bacteriol.">
        <title>Genome Sequence of "Candidatus Mycoplasma haemolamae" Strain Purdue, a Red Blood Cell Pathogen of Alpacas (Vicugna pacos) and Llamas (Lama glama).</title>
        <authorList>
            <person name="Guimaraes A.M."/>
            <person name="Toth B."/>
            <person name="Santos A.P."/>
            <person name="do Nascimento N.C."/>
            <person name="Kritchevsky J.E."/>
            <person name="Messick J.B."/>
        </authorList>
    </citation>
    <scope>NUCLEOTIDE SEQUENCE [LARGE SCALE GENOMIC DNA]</scope>
    <source>
        <strain evidence="2 3">Purdue</strain>
    </source>
</reference>
<accession>I7C637</accession>
<dbReference type="KEGG" id="mhl:MHLP_01810"/>
<gene>
    <name evidence="2" type="ordered locus">MHLP_01810</name>
</gene>
<evidence type="ECO:0000256" key="1">
    <source>
        <dbReference type="SAM" id="Phobius"/>
    </source>
</evidence>
<dbReference type="AlphaFoldDB" id="I7C637"/>